<evidence type="ECO:0000256" key="4">
    <source>
        <dbReference type="ARBA" id="ARBA00022531"/>
    </source>
</evidence>
<evidence type="ECO:0000256" key="5">
    <source>
        <dbReference type="ARBA" id="ARBA00022723"/>
    </source>
</evidence>
<comment type="pathway">
    <text evidence="11">Porphyrin-containing compound metabolism; bacteriochlorophyll biosynthesis (light-independent).</text>
</comment>
<organism evidence="14 15">
    <name type="scientific">Puniceibacterium antarcticum</name>
    <dbReference type="NCBI Taxonomy" id="1206336"/>
    <lineage>
        <taxon>Bacteria</taxon>
        <taxon>Pseudomonadati</taxon>
        <taxon>Pseudomonadota</taxon>
        <taxon>Alphaproteobacteria</taxon>
        <taxon>Rhodobacterales</taxon>
        <taxon>Paracoccaceae</taxon>
        <taxon>Puniceibacterium</taxon>
    </lineage>
</organism>
<evidence type="ECO:0000256" key="9">
    <source>
        <dbReference type="ARBA" id="ARBA00023171"/>
    </source>
</evidence>
<accession>A0A2G8RHP1</accession>
<dbReference type="UniPathway" id="UPA00671"/>
<evidence type="ECO:0000313" key="15">
    <source>
        <dbReference type="Proteomes" id="UP000231259"/>
    </source>
</evidence>
<keyword evidence="6 11" id="KW-0521">NADP</keyword>
<proteinExistence type="inferred from homology"/>
<evidence type="ECO:0000313" key="14">
    <source>
        <dbReference type="EMBL" id="PIL21104.1"/>
    </source>
</evidence>
<dbReference type="InterPro" id="IPR009078">
    <property type="entry name" value="Ferritin-like_SF"/>
</dbReference>
<feature type="region of interest" description="Disordered" evidence="12">
    <location>
        <begin position="1"/>
        <end position="25"/>
    </location>
</feature>
<dbReference type="HAMAP" id="MF_01840">
    <property type="entry name" value="AcsF"/>
    <property type="match status" value="1"/>
</dbReference>
<comment type="pathway">
    <text evidence="2">Porphyrin-containing compound metabolism; chlorophyll biosynthesis.</text>
</comment>
<evidence type="ECO:0000256" key="8">
    <source>
        <dbReference type="ARBA" id="ARBA00023004"/>
    </source>
</evidence>
<comment type="function">
    <text evidence="11">Catalyzes the formation of the isocyclic ring in chlorophyll biosynthesis. Mediates the cyclase reaction, which results in the formation of divinylprotochlorophyllide (Pchlide) characteristic of all chlorophylls from magnesium-protoporphyrin IX 13-monomethyl ester (MgPMME).</text>
</comment>
<keyword evidence="4 11" id="KW-0602">Photosynthesis</keyword>
<evidence type="ECO:0000259" key="13">
    <source>
        <dbReference type="Pfam" id="PF02915"/>
    </source>
</evidence>
<dbReference type="NCBIfam" id="TIGR02029">
    <property type="entry name" value="AcsF"/>
    <property type="match status" value="1"/>
</dbReference>
<dbReference type="EC" id="1.14.13.81" evidence="11"/>
<dbReference type="GO" id="GO:0005506">
    <property type="term" value="F:iron ion binding"/>
    <property type="evidence" value="ECO:0007669"/>
    <property type="project" value="UniProtKB-UniRule"/>
</dbReference>
<dbReference type="OrthoDB" id="141643at2"/>
<dbReference type="EMBL" id="AWWI01000047">
    <property type="protein sequence ID" value="PIL21104.1"/>
    <property type="molecule type" value="Genomic_DNA"/>
</dbReference>
<evidence type="ECO:0000256" key="6">
    <source>
        <dbReference type="ARBA" id="ARBA00022857"/>
    </source>
</evidence>
<dbReference type="AlphaFoldDB" id="A0A2G8RHP1"/>
<dbReference type="GO" id="GO:0015979">
    <property type="term" value="P:photosynthesis"/>
    <property type="evidence" value="ECO:0007669"/>
    <property type="project" value="UniProtKB-UniRule"/>
</dbReference>
<evidence type="ECO:0000256" key="11">
    <source>
        <dbReference type="HAMAP-Rule" id="MF_01840"/>
    </source>
</evidence>
<dbReference type="PANTHER" id="PTHR31053">
    <property type="entry name" value="MAGNESIUM-PROTOPORPHYRIN IX MONOMETHYL ESTER [OXIDATIVE] CYCLASE, CHLOROPLASTIC"/>
    <property type="match status" value="1"/>
</dbReference>
<dbReference type="Pfam" id="PF02915">
    <property type="entry name" value="Rubrerythrin"/>
    <property type="match status" value="1"/>
</dbReference>
<comment type="catalytic activity">
    <reaction evidence="10 11">
        <text>Mg-protoporphyrin IX 13-monomethyl ester + 3 NADPH + 3 O2 + 2 H(+) = 3,8-divinyl protochlorophyllide a + 3 NADP(+) + 5 H2O</text>
        <dbReference type="Rhea" id="RHEA:33235"/>
        <dbReference type="ChEBI" id="CHEBI:15377"/>
        <dbReference type="ChEBI" id="CHEBI:15378"/>
        <dbReference type="ChEBI" id="CHEBI:15379"/>
        <dbReference type="ChEBI" id="CHEBI:57783"/>
        <dbReference type="ChEBI" id="CHEBI:58349"/>
        <dbReference type="ChEBI" id="CHEBI:58632"/>
        <dbReference type="ChEBI" id="CHEBI:60491"/>
        <dbReference type="EC" id="1.14.13.81"/>
    </reaction>
</comment>
<evidence type="ECO:0000256" key="3">
    <source>
        <dbReference type="ARBA" id="ARBA00006550"/>
    </source>
</evidence>
<gene>
    <name evidence="11" type="primary">acsF</name>
    <name evidence="14" type="ORF">P775_06040</name>
</gene>
<dbReference type="UniPathway" id="UPA00668"/>
<dbReference type="GO" id="GO:0048529">
    <property type="term" value="F:magnesium-protoporphyrin IX monomethyl ester (oxidative) cyclase activity"/>
    <property type="evidence" value="ECO:0007669"/>
    <property type="project" value="UniProtKB-UniRule"/>
</dbReference>
<dbReference type="Proteomes" id="UP000231259">
    <property type="component" value="Unassembled WGS sequence"/>
</dbReference>
<feature type="domain" description="Rubrerythrin diiron-binding" evidence="13">
    <location>
        <begin position="128"/>
        <end position="258"/>
    </location>
</feature>
<dbReference type="NCBIfam" id="NF010172">
    <property type="entry name" value="PRK13654.1"/>
    <property type="match status" value="1"/>
</dbReference>
<dbReference type="InterPro" id="IPR008434">
    <property type="entry name" value="AcsF"/>
</dbReference>
<keyword evidence="7 11" id="KW-0560">Oxidoreductase</keyword>
<keyword evidence="15" id="KW-1185">Reference proteome</keyword>
<dbReference type="RefSeq" id="WP_099910087.1">
    <property type="nucleotide sequence ID" value="NZ_AWWI01000047.1"/>
</dbReference>
<keyword evidence="8 11" id="KW-0408">Iron</keyword>
<keyword evidence="11" id="KW-0077">Bacteriochlorophyll biosynthesis</keyword>
<comment type="similarity">
    <text evidence="3 11">Belongs to the AcsF family.</text>
</comment>
<evidence type="ECO:0000256" key="7">
    <source>
        <dbReference type="ARBA" id="ARBA00023002"/>
    </source>
</evidence>
<comment type="caution">
    <text evidence="14">The sequence shown here is derived from an EMBL/GenBank/DDBJ whole genome shotgun (WGS) entry which is preliminary data.</text>
</comment>
<evidence type="ECO:0000256" key="12">
    <source>
        <dbReference type="SAM" id="MobiDB-lite"/>
    </source>
</evidence>
<keyword evidence="5 11" id="KW-0479">Metal-binding</keyword>
<evidence type="ECO:0000256" key="1">
    <source>
        <dbReference type="ARBA" id="ARBA00001962"/>
    </source>
</evidence>
<feature type="compositionally biased region" description="Polar residues" evidence="12">
    <location>
        <begin position="1"/>
        <end position="23"/>
    </location>
</feature>
<dbReference type="SUPFAM" id="SSF47240">
    <property type="entry name" value="Ferritin-like"/>
    <property type="match status" value="1"/>
</dbReference>
<dbReference type="PANTHER" id="PTHR31053:SF2">
    <property type="entry name" value="MAGNESIUM-PROTOPORPHYRIN IX MONOMETHYL ESTER [OXIDATIVE] CYCLASE, CHLOROPLASTIC"/>
    <property type="match status" value="1"/>
</dbReference>
<keyword evidence="9 11" id="KW-0149">Chlorophyll biosynthesis</keyword>
<sequence length="396" mass="45451">MNVQTPRTSGATNVQTPRTSGETDVQVKHTADITNAEESLAVQEAQSKFDSDDATALAMQNTLLTPRFYTTDFDEMDAIDVTPVRKDWDKLIAQMVSDPNKGHFKKNEDWDHVDWDGMEPGLRKEFIDFLVSSCTAEFSGCVLYKEMKRRGNNKDITQLFQLMARDEARHAGFINDALREAGVAVNLGFLTQKKKYTYFRPKFIYYATYLSEKIGYARYITIFRHLEQHPEHRFHPIFKWFQEWCNDEFSHGEAFALLMKTDPKLTSGKNVYWIKFFLTAVYATMYVRDHQRPLFHAALGVDPDWYAHEVYTKTSKLTQQIFPITLDIEHPRWQPTLERLQRANLQIAEGKAQGGLGGKVKTLAGSAKAALCFASLYAIPALKHRVPDSPRLEPAY</sequence>
<reference evidence="14 15" key="1">
    <citation type="submission" date="2013-09" db="EMBL/GenBank/DDBJ databases">
        <title>Genome sequencing of Phaeobacter antarcticus sp. nov. SM1211.</title>
        <authorList>
            <person name="Zhang X.-Y."/>
            <person name="Liu C."/>
            <person name="Chen X.-L."/>
            <person name="Xie B.-B."/>
            <person name="Qin Q.-L."/>
            <person name="Rong J.-C."/>
            <person name="Zhang Y.-Z."/>
        </authorList>
    </citation>
    <scope>NUCLEOTIDE SEQUENCE [LARGE SCALE GENOMIC DNA]</scope>
    <source>
        <strain evidence="14 15">SM1211</strain>
    </source>
</reference>
<evidence type="ECO:0000256" key="2">
    <source>
        <dbReference type="ARBA" id="ARBA00005173"/>
    </source>
</evidence>
<evidence type="ECO:0000256" key="10">
    <source>
        <dbReference type="ARBA" id="ARBA00049231"/>
    </source>
</evidence>
<name>A0A2G8RHP1_9RHOB</name>
<dbReference type="InterPro" id="IPR003251">
    <property type="entry name" value="Rr_diiron-bd_dom"/>
</dbReference>
<comment type="cofactor">
    <cofactor evidence="1 11">
        <name>Fe cation</name>
        <dbReference type="ChEBI" id="CHEBI:24875"/>
    </cofactor>
</comment>
<dbReference type="CDD" id="cd01047">
    <property type="entry name" value="ACSF"/>
    <property type="match status" value="1"/>
</dbReference>
<dbReference type="GO" id="GO:0036070">
    <property type="term" value="P:light-independent bacteriochlorophyll biosynthetic process"/>
    <property type="evidence" value="ECO:0007669"/>
    <property type="project" value="UniProtKB-UniRule"/>
</dbReference>
<protein>
    <recommendedName>
        <fullName evidence="11">Aerobic magnesium-protoporphyrin IX monomethyl ester [oxidative] cyclase</fullName>
        <shortName evidence="11">Aerobic Mg-protoporphyrin IX monomethyl ester oxidative cyclase</shortName>
        <ecNumber evidence="11">1.14.13.81</ecNumber>
    </recommendedName>
</protein>